<accession>A0A059C804</accession>
<evidence type="ECO:0000256" key="1">
    <source>
        <dbReference type="ARBA" id="ARBA00009861"/>
    </source>
</evidence>
<dbReference type="InParanoid" id="A0A059C804"/>
<organism evidence="2">
    <name type="scientific">Eucalyptus grandis</name>
    <name type="common">Flooded gum</name>
    <dbReference type="NCBI Taxonomy" id="71139"/>
    <lineage>
        <taxon>Eukaryota</taxon>
        <taxon>Viridiplantae</taxon>
        <taxon>Streptophyta</taxon>
        <taxon>Embryophyta</taxon>
        <taxon>Tracheophyta</taxon>
        <taxon>Spermatophyta</taxon>
        <taxon>Magnoliopsida</taxon>
        <taxon>eudicotyledons</taxon>
        <taxon>Gunneridae</taxon>
        <taxon>Pentapetalae</taxon>
        <taxon>rosids</taxon>
        <taxon>malvids</taxon>
        <taxon>Myrtales</taxon>
        <taxon>Myrtaceae</taxon>
        <taxon>Myrtoideae</taxon>
        <taxon>Eucalypteae</taxon>
        <taxon>Eucalyptus</taxon>
    </lineage>
</organism>
<dbReference type="Gramene" id="KCW74065">
    <property type="protein sequence ID" value="KCW74065"/>
    <property type="gene ID" value="EUGRSUZ_E02699"/>
</dbReference>
<protein>
    <submittedName>
        <fullName evidence="2">Uncharacterized protein</fullName>
    </submittedName>
</protein>
<dbReference type="Gene3D" id="3.30.559.10">
    <property type="entry name" value="Chloramphenicol acetyltransferase-like domain"/>
    <property type="match status" value="1"/>
</dbReference>
<gene>
    <name evidence="2" type="ORF">EUGRSUZ_E02699</name>
</gene>
<dbReference type="Pfam" id="PF02458">
    <property type="entry name" value="Transferase"/>
    <property type="match status" value="1"/>
</dbReference>
<evidence type="ECO:0000313" key="2">
    <source>
        <dbReference type="EMBL" id="KCW74065.1"/>
    </source>
</evidence>
<dbReference type="OMA" id="GEPELMC"/>
<dbReference type="PANTHER" id="PTHR31642">
    <property type="entry name" value="TRICHOTHECENE 3-O-ACETYLTRANSFERASE"/>
    <property type="match status" value="1"/>
</dbReference>
<comment type="similarity">
    <text evidence="1">Belongs to the plant acyltransferase family.</text>
</comment>
<reference evidence="2" key="1">
    <citation type="submission" date="2013-07" db="EMBL/GenBank/DDBJ databases">
        <title>The genome of Eucalyptus grandis.</title>
        <authorList>
            <person name="Schmutz J."/>
            <person name="Hayes R."/>
            <person name="Myburg A."/>
            <person name="Tuskan G."/>
            <person name="Grattapaglia D."/>
            <person name="Rokhsar D.S."/>
        </authorList>
    </citation>
    <scope>NUCLEOTIDE SEQUENCE</scope>
    <source>
        <tissue evidence="2">Leaf extractions</tissue>
    </source>
</reference>
<dbReference type="PANTHER" id="PTHR31642:SF266">
    <property type="entry name" value="HXXXD-TYPE ACYL-TRANSFERASE FAMILY PROTEIN"/>
    <property type="match status" value="1"/>
</dbReference>
<dbReference type="eggNOG" id="ENOG502QYRK">
    <property type="taxonomic scope" value="Eukaryota"/>
</dbReference>
<dbReference type="AlphaFoldDB" id="A0A059C804"/>
<dbReference type="EMBL" id="KK198757">
    <property type="protein sequence ID" value="KCW74065.1"/>
    <property type="molecule type" value="Genomic_DNA"/>
</dbReference>
<sequence length="191" mass="20934">MDADGGAGREFVVKSGKREVVAAPLPMQGHWLPLSNLDLLLPPLDVGVFFCYANPTTTASQRLEYGSVVGVLKAALAQALVSYYALAGEVVQNLAGEPELMCNNQGVDFIEAFADMELRHLNLYNPDDTVEGKLVPTKKRGVLAVQVLILDTASLYILELHQRSTRLELKLAEFWQAQGLSLLDFGEFMPQ</sequence>
<dbReference type="InterPro" id="IPR050317">
    <property type="entry name" value="Plant_Fungal_Acyltransferase"/>
</dbReference>
<name>A0A059C804_EUCGR</name>
<dbReference type="STRING" id="71139.A0A059C804"/>
<proteinExistence type="inferred from homology"/>
<dbReference type="InterPro" id="IPR023213">
    <property type="entry name" value="CAT-like_dom_sf"/>
</dbReference>